<dbReference type="KEGG" id="gax:Pan161_21600"/>
<reference evidence="1 2" key="1">
    <citation type="submission" date="2019-02" db="EMBL/GenBank/DDBJ databases">
        <title>Deep-cultivation of Planctomycetes and their phenomic and genomic characterization uncovers novel biology.</title>
        <authorList>
            <person name="Wiegand S."/>
            <person name="Jogler M."/>
            <person name="Boedeker C."/>
            <person name="Pinto D."/>
            <person name="Vollmers J."/>
            <person name="Rivas-Marin E."/>
            <person name="Kohn T."/>
            <person name="Peeters S.H."/>
            <person name="Heuer A."/>
            <person name="Rast P."/>
            <person name="Oberbeckmann S."/>
            <person name="Bunk B."/>
            <person name="Jeske O."/>
            <person name="Meyerdierks A."/>
            <person name="Storesund J.E."/>
            <person name="Kallscheuer N."/>
            <person name="Luecker S."/>
            <person name="Lage O.M."/>
            <person name="Pohl T."/>
            <person name="Merkel B.J."/>
            <person name="Hornburger P."/>
            <person name="Mueller R.-W."/>
            <person name="Bruemmer F."/>
            <person name="Labrenz M."/>
            <person name="Spormann A.M."/>
            <person name="Op den Camp H."/>
            <person name="Overmann J."/>
            <person name="Amann R."/>
            <person name="Jetten M.S.M."/>
            <person name="Mascher T."/>
            <person name="Medema M.H."/>
            <person name="Devos D.P."/>
            <person name="Kaster A.-K."/>
            <person name="Ovreas L."/>
            <person name="Rohde M."/>
            <person name="Galperin M.Y."/>
            <person name="Jogler C."/>
        </authorList>
    </citation>
    <scope>NUCLEOTIDE SEQUENCE [LARGE SCALE GENOMIC DNA]</scope>
    <source>
        <strain evidence="1 2">Pan161</strain>
    </source>
</reference>
<protein>
    <recommendedName>
        <fullName evidence="3">Glycosyl hydrolase family 32 N-terminal domain-containing protein</fullName>
    </recommendedName>
</protein>
<dbReference type="SUPFAM" id="SSF75005">
    <property type="entry name" value="Arabinanase/levansucrase/invertase"/>
    <property type="match status" value="1"/>
</dbReference>
<gene>
    <name evidence="1" type="ORF">Pan161_21600</name>
</gene>
<accession>A0A517VBX6</accession>
<organism evidence="1 2">
    <name type="scientific">Gimesia algae</name>
    <dbReference type="NCBI Taxonomy" id="2527971"/>
    <lineage>
        <taxon>Bacteria</taxon>
        <taxon>Pseudomonadati</taxon>
        <taxon>Planctomycetota</taxon>
        <taxon>Planctomycetia</taxon>
        <taxon>Planctomycetales</taxon>
        <taxon>Planctomycetaceae</taxon>
        <taxon>Gimesia</taxon>
    </lineage>
</organism>
<evidence type="ECO:0008006" key="3">
    <source>
        <dbReference type="Google" id="ProtNLM"/>
    </source>
</evidence>
<dbReference type="EMBL" id="CP036343">
    <property type="protein sequence ID" value="QDT90507.1"/>
    <property type="molecule type" value="Genomic_DNA"/>
</dbReference>
<evidence type="ECO:0000313" key="1">
    <source>
        <dbReference type="EMBL" id="QDT90507.1"/>
    </source>
</evidence>
<keyword evidence="2" id="KW-1185">Reference proteome</keyword>
<dbReference type="AlphaFoldDB" id="A0A517VBX6"/>
<dbReference type="Gene3D" id="2.115.10.20">
    <property type="entry name" value="Glycosyl hydrolase domain, family 43"/>
    <property type="match status" value="1"/>
</dbReference>
<dbReference type="InterPro" id="IPR023296">
    <property type="entry name" value="Glyco_hydro_beta-prop_sf"/>
</dbReference>
<dbReference type="RefSeq" id="WP_232103687.1">
    <property type="nucleotide sequence ID" value="NZ_CP036343.1"/>
</dbReference>
<sequence length="518" mass="58231">MSRTSCVVNNKVVQHVLTGNKGFQMKRLMVTLFVVVGFLDLSLLRAGEVKEAEKPLEIGDHRELFVDDYLIGSLKGEELRLHHPVDEGPVLKFDKPWEGLFCGYSTIIKDGDVYRAYYRGRPTAGADGDVGEVYCYAESKDGVNWTKPEFSLYEKQGHKKNNIILADAAPMTHNFSPFLDTRPDVPADEKYKALGGTMKSGLVAFTSPDGIHWKQHPAGSVIPTKMVPYKYMFDSQNVAFWSPVEKKYLSYFRVFKDKIRRIARSESDDFIHWSAPVLMEYTTLDGEAPIEHLYTNQTHPYFRAPHIYLAIAARFMPGRQVLTDAQAKEIGVHPRYFKDTSDAILMTTRGDDTYQRTFLSGYIAGGIGAQNWVSRTNYPALNVVQTGPAEMSVYVNQDYAQPTSHLRRYSLRLDGFASVRADYAGGEMVTKPLVFDGSELSINFSTSAAGGVKVEIQDEQGQPIPGFTLADCREQIGNEVDRVVSWKQGSDLKSLSGKPIRLKFVMKDADLYSLQFQK</sequence>
<dbReference type="Proteomes" id="UP000316855">
    <property type="component" value="Chromosome"/>
</dbReference>
<name>A0A517VBX6_9PLAN</name>
<proteinExistence type="predicted"/>
<evidence type="ECO:0000313" key="2">
    <source>
        <dbReference type="Proteomes" id="UP000316855"/>
    </source>
</evidence>